<keyword evidence="6 9" id="KW-0378">Hydrolase</keyword>
<accession>A0A221KG70</accession>
<gene>
    <name evidence="9" type="primary">cas2</name>
    <name evidence="10" type="ORF">VITFI_CDS2151</name>
</gene>
<dbReference type="RefSeq" id="WP_089416943.1">
    <property type="nucleotide sequence ID" value="NZ_CP022423.1"/>
</dbReference>
<dbReference type="GO" id="GO:0043571">
    <property type="term" value="P:maintenance of CRISPR repeat elements"/>
    <property type="evidence" value="ECO:0007669"/>
    <property type="project" value="UniProtKB-UniRule"/>
</dbReference>
<evidence type="ECO:0000256" key="7">
    <source>
        <dbReference type="ARBA" id="ARBA00022842"/>
    </source>
</evidence>
<keyword evidence="5 9" id="KW-0255">Endonuclease</keyword>
<dbReference type="Pfam" id="PF09827">
    <property type="entry name" value="CRISPR_Cas2"/>
    <property type="match status" value="1"/>
</dbReference>
<protein>
    <recommendedName>
        <fullName evidence="9">CRISPR-associated endoribonuclease Cas2</fullName>
        <ecNumber evidence="9">3.1.-.-</ecNumber>
    </recommendedName>
</protein>
<name>A0A221KG70_VITFI</name>
<evidence type="ECO:0000313" key="11">
    <source>
        <dbReference type="Proteomes" id="UP000199729"/>
    </source>
</evidence>
<keyword evidence="8 9" id="KW-0051">Antiviral defense</keyword>
<evidence type="ECO:0000256" key="1">
    <source>
        <dbReference type="ARBA" id="ARBA00001946"/>
    </source>
</evidence>
<comment type="similarity">
    <text evidence="2 9">Belongs to the CRISPR-associated endoribonuclease Cas2 protein family.</text>
</comment>
<dbReference type="GO" id="GO:0016787">
    <property type="term" value="F:hydrolase activity"/>
    <property type="evidence" value="ECO:0007669"/>
    <property type="project" value="UniProtKB-KW"/>
</dbReference>
<keyword evidence="7 9" id="KW-0460">Magnesium</keyword>
<dbReference type="CDD" id="cd09725">
    <property type="entry name" value="Cas2_I_II_III"/>
    <property type="match status" value="1"/>
</dbReference>
<dbReference type="GO" id="GO:0051607">
    <property type="term" value="P:defense response to virus"/>
    <property type="evidence" value="ECO:0007669"/>
    <property type="project" value="UniProtKB-UniRule"/>
</dbReference>
<comment type="cofactor">
    <cofactor evidence="1 9">
        <name>Mg(2+)</name>
        <dbReference type="ChEBI" id="CHEBI:18420"/>
    </cofactor>
</comment>
<dbReference type="GO" id="GO:0046872">
    <property type="term" value="F:metal ion binding"/>
    <property type="evidence" value="ECO:0007669"/>
    <property type="project" value="UniProtKB-UniRule"/>
</dbReference>
<dbReference type="KEGG" id="vff:VITFI_CDS2151"/>
<dbReference type="OrthoDB" id="9798176at2"/>
<keyword evidence="11" id="KW-1185">Reference proteome</keyword>
<dbReference type="SUPFAM" id="SSF143430">
    <property type="entry name" value="TTP0101/SSO1404-like"/>
    <property type="match status" value="1"/>
</dbReference>
<keyword evidence="3 9" id="KW-0540">Nuclease</keyword>
<proteinExistence type="inferred from homology"/>
<feature type="binding site" evidence="9">
    <location>
        <position position="14"/>
    </location>
    <ligand>
        <name>Mg(2+)</name>
        <dbReference type="ChEBI" id="CHEBI:18420"/>
        <note>catalytic</note>
    </ligand>
</feature>
<evidence type="ECO:0000256" key="5">
    <source>
        <dbReference type="ARBA" id="ARBA00022759"/>
    </source>
</evidence>
<dbReference type="InterPro" id="IPR019199">
    <property type="entry name" value="Virulence_VapD/CRISPR_Cas2"/>
</dbReference>
<evidence type="ECO:0000256" key="8">
    <source>
        <dbReference type="ARBA" id="ARBA00023118"/>
    </source>
</evidence>
<dbReference type="GO" id="GO:0004521">
    <property type="term" value="F:RNA endonuclease activity"/>
    <property type="evidence" value="ECO:0007669"/>
    <property type="project" value="InterPro"/>
</dbReference>
<evidence type="ECO:0000313" key="10">
    <source>
        <dbReference type="EMBL" id="ASM77929.1"/>
    </source>
</evidence>
<evidence type="ECO:0000256" key="6">
    <source>
        <dbReference type="ARBA" id="ARBA00022801"/>
    </source>
</evidence>
<dbReference type="EMBL" id="CP022423">
    <property type="protein sequence ID" value="ASM77929.1"/>
    <property type="molecule type" value="Genomic_DNA"/>
</dbReference>
<organism evidence="10 11">
    <name type="scientific">Vitreoscilla filiformis</name>
    <dbReference type="NCBI Taxonomy" id="63"/>
    <lineage>
        <taxon>Bacteria</taxon>
        <taxon>Pseudomonadati</taxon>
        <taxon>Pseudomonadota</taxon>
        <taxon>Betaproteobacteria</taxon>
        <taxon>Neisseriales</taxon>
        <taxon>Neisseriaceae</taxon>
        <taxon>Vitreoscilla</taxon>
    </lineage>
</organism>
<keyword evidence="4 9" id="KW-0479">Metal-binding</keyword>
<dbReference type="Gene3D" id="3.30.70.240">
    <property type="match status" value="1"/>
</dbReference>
<dbReference type="AlphaFoldDB" id="A0A221KG70"/>
<sequence>MGEVKRTGYLAAYDVSDTSRRQRIWQRVQAYAAELGQRSAHVIWLTPAERRALLAVVVELLDGDEDQFLLLRLDAHSTPLLRGRAVGAAHDVPSVYRFD</sequence>
<evidence type="ECO:0000256" key="2">
    <source>
        <dbReference type="ARBA" id="ARBA00009959"/>
    </source>
</evidence>
<reference evidence="10 11" key="1">
    <citation type="submission" date="2017-07" db="EMBL/GenBank/DDBJ databases">
        <title>Complete Genome Sequence of the cosmetic ferment Vitreoscilla filiformis (ATCC15551).</title>
        <authorList>
            <person name="Contreras S."/>
            <person name="Sagory-Zalkind P."/>
            <person name="Blanquart H."/>
            <person name="Iltis A."/>
            <person name="Morand S.C."/>
        </authorList>
    </citation>
    <scope>NUCLEOTIDE SEQUENCE [LARGE SCALE GENOMIC DNA]</scope>
    <source>
        <strain evidence="10 11">ATCC 15551</strain>
    </source>
</reference>
<dbReference type="Proteomes" id="UP000199729">
    <property type="component" value="Chromosome"/>
</dbReference>
<evidence type="ECO:0000256" key="4">
    <source>
        <dbReference type="ARBA" id="ARBA00022723"/>
    </source>
</evidence>
<evidence type="ECO:0000256" key="3">
    <source>
        <dbReference type="ARBA" id="ARBA00022722"/>
    </source>
</evidence>
<dbReference type="InterPro" id="IPR021127">
    <property type="entry name" value="CRISPR_associated_Cas2"/>
</dbReference>
<evidence type="ECO:0000256" key="9">
    <source>
        <dbReference type="HAMAP-Rule" id="MF_01471"/>
    </source>
</evidence>
<comment type="function">
    <text evidence="9">CRISPR (clustered regularly interspaced short palindromic repeat), is an adaptive immune system that provides protection against mobile genetic elements (viruses, transposable elements and conjugative plasmids). CRISPR clusters contain sequences complementary to antecedent mobile elements and target invading nucleic acids. CRISPR clusters are transcribed and processed into CRISPR RNA (crRNA). Functions as a ssRNA-specific endoribonuclease. Involved in the integration of spacer DNA into the CRISPR cassette.</text>
</comment>
<comment type="subunit">
    <text evidence="9">Homodimer, forms a heterotetramer with a Cas1 homodimer.</text>
</comment>
<dbReference type="HAMAP" id="MF_01471">
    <property type="entry name" value="Cas2"/>
    <property type="match status" value="1"/>
</dbReference>
<dbReference type="EC" id="3.1.-.-" evidence="9"/>